<dbReference type="EMBL" id="WHWB01034792">
    <property type="protein sequence ID" value="KAJ7404054.1"/>
    <property type="molecule type" value="Genomic_DNA"/>
</dbReference>
<dbReference type="Proteomes" id="UP001145742">
    <property type="component" value="Unassembled WGS sequence"/>
</dbReference>
<comment type="caution">
    <text evidence="1">The sequence shown here is derived from an EMBL/GenBank/DDBJ whole genome shotgun (WGS) entry which is preliminary data.</text>
</comment>
<evidence type="ECO:0000313" key="2">
    <source>
        <dbReference type="Proteomes" id="UP001145742"/>
    </source>
</evidence>
<evidence type="ECO:0000313" key="1">
    <source>
        <dbReference type="EMBL" id="KAJ7404054.1"/>
    </source>
</evidence>
<keyword evidence="2" id="KW-1185">Reference proteome</keyword>
<reference evidence="1" key="1">
    <citation type="submission" date="2019-10" db="EMBL/GenBank/DDBJ databases">
        <authorList>
            <person name="Soares A.E.R."/>
            <person name="Aleixo A."/>
            <person name="Schneider P."/>
            <person name="Miyaki C.Y."/>
            <person name="Schneider M.P."/>
            <person name="Mello C."/>
            <person name="Vasconcelos A.T.R."/>
        </authorList>
    </citation>
    <scope>NUCLEOTIDE SEQUENCE</scope>
    <source>
        <tissue evidence="1">Muscle</tissue>
    </source>
</reference>
<organism evidence="1 2">
    <name type="scientific">Willisornis vidua</name>
    <name type="common">Xingu scale-backed antbird</name>
    <dbReference type="NCBI Taxonomy" id="1566151"/>
    <lineage>
        <taxon>Eukaryota</taxon>
        <taxon>Metazoa</taxon>
        <taxon>Chordata</taxon>
        <taxon>Craniata</taxon>
        <taxon>Vertebrata</taxon>
        <taxon>Euteleostomi</taxon>
        <taxon>Archelosauria</taxon>
        <taxon>Archosauria</taxon>
        <taxon>Dinosauria</taxon>
        <taxon>Saurischia</taxon>
        <taxon>Theropoda</taxon>
        <taxon>Coelurosauria</taxon>
        <taxon>Aves</taxon>
        <taxon>Neognathae</taxon>
        <taxon>Neoaves</taxon>
        <taxon>Telluraves</taxon>
        <taxon>Australaves</taxon>
        <taxon>Passeriformes</taxon>
        <taxon>Thamnophilidae</taxon>
        <taxon>Willisornis</taxon>
    </lineage>
</organism>
<protein>
    <submittedName>
        <fullName evidence="1">Uncharacterized protein</fullName>
    </submittedName>
</protein>
<name>A0ABQ9CLE0_9PASS</name>
<accession>A0ABQ9CLE0</accession>
<sequence>MLETVQENSLVVCEVSEANPLALENKPGSVDVVDAQVVSLSTDMSVSISTPELYPNCPEQEIYLVSTMLRYEVVIIYCLIGVKEVGDFLEDEGTRESLPPPGFPVGFVHMYLTVKPEWLSKAHNKSFTPLTYRDKVCYDSVTYEIRFPFGNVACLTSQLTHPFYSTKIPKIVRVIAKDVPKKALSTFGQHTRRSSPVPSLV</sequence>
<proteinExistence type="predicted"/>
<gene>
    <name evidence="1" type="ORF">WISP_147670</name>
</gene>